<accession>A0A9P4Y035</accession>
<sequence>MAISNQNEREDVQLLTKKFANITLPAFTLKMLAQKEAEKMAKNPVATHVQTRKEVEMKKEPKQKQPKPKPAPKRKVQDRRQLLQKTESVTIAWGPTDMPNILLDDVNLAVLDHFAPILKERYYREDHAAATADGARYIMLPDSMTRVNVTGVKYVVHNMVKAIEKGNYRACWWTGDEKDTRRLVIRPRRSAVEMIHALYTLRAFGMVRDAEFLATPETGPIAAGLKGVARQWKGPAAGLRGFLGYLKRKILDVEDHCLVDGAWEAYKELAKVQRKAGKGTKVQSPPGLA</sequence>
<feature type="compositionally biased region" description="Basic residues" evidence="1">
    <location>
        <begin position="64"/>
        <end position="77"/>
    </location>
</feature>
<name>A0A9P4Y035_CRYP1</name>
<feature type="compositionally biased region" description="Basic and acidic residues" evidence="1">
    <location>
        <begin position="51"/>
        <end position="63"/>
    </location>
</feature>
<dbReference type="AlphaFoldDB" id="A0A9P4Y035"/>
<comment type="caution">
    <text evidence="2">The sequence shown here is derived from an EMBL/GenBank/DDBJ whole genome shotgun (WGS) entry which is preliminary data.</text>
</comment>
<feature type="region of interest" description="Disordered" evidence="1">
    <location>
        <begin position="39"/>
        <end position="80"/>
    </location>
</feature>
<organism evidence="2 3">
    <name type="scientific">Cryphonectria parasitica (strain ATCC 38755 / EP155)</name>
    <dbReference type="NCBI Taxonomy" id="660469"/>
    <lineage>
        <taxon>Eukaryota</taxon>
        <taxon>Fungi</taxon>
        <taxon>Dikarya</taxon>
        <taxon>Ascomycota</taxon>
        <taxon>Pezizomycotina</taxon>
        <taxon>Sordariomycetes</taxon>
        <taxon>Sordariomycetidae</taxon>
        <taxon>Diaporthales</taxon>
        <taxon>Cryphonectriaceae</taxon>
        <taxon>Cryphonectria-Endothia species complex</taxon>
        <taxon>Cryphonectria</taxon>
    </lineage>
</organism>
<evidence type="ECO:0000313" key="2">
    <source>
        <dbReference type="EMBL" id="KAF3764203.1"/>
    </source>
</evidence>
<dbReference type="EMBL" id="MU032348">
    <property type="protein sequence ID" value="KAF3764203.1"/>
    <property type="molecule type" value="Genomic_DNA"/>
</dbReference>
<reference evidence="2" key="1">
    <citation type="journal article" date="2020" name="Phytopathology">
        <title>Genome sequence of the chestnut blight fungus Cryphonectria parasitica EP155: A fundamental resource for an archetypical invasive plant pathogen.</title>
        <authorList>
            <person name="Crouch J.A."/>
            <person name="Dawe A."/>
            <person name="Aerts A."/>
            <person name="Barry K."/>
            <person name="Churchill A.C.L."/>
            <person name="Grimwood J."/>
            <person name="Hillman B."/>
            <person name="Milgroom M.G."/>
            <person name="Pangilinan J."/>
            <person name="Smith M."/>
            <person name="Salamov A."/>
            <person name="Schmutz J."/>
            <person name="Yadav J."/>
            <person name="Grigoriev I.V."/>
            <person name="Nuss D."/>
        </authorList>
    </citation>
    <scope>NUCLEOTIDE SEQUENCE</scope>
    <source>
        <strain evidence="2">EP155</strain>
    </source>
</reference>
<evidence type="ECO:0000256" key="1">
    <source>
        <dbReference type="SAM" id="MobiDB-lite"/>
    </source>
</evidence>
<proteinExistence type="predicted"/>
<dbReference type="Proteomes" id="UP000803844">
    <property type="component" value="Unassembled WGS sequence"/>
</dbReference>
<gene>
    <name evidence="2" type="ORF">M406DRAFT_330554</name>
</gene>
<evidence type="ECO:0000313" key="3">
    <source>
        <dbReference type="Proteomes" id="UP000803844"/>
    </source>
</evidence>
<dbReference type="OrthoDB" id="5233330at2759"/>
<dbReference type="GeneID" id="63837666"/>
<protein>
    <submittedName>
        <fullName evidence="2">Uncharacterized protein</fullName>
    </submittedName>
</protein>
<keyword evidence="3" id="KW-1185">Reference proteome</keyword>
<dbReference type="RefSeq" id="XP_040775164.1">
    <property type="nucleotide sequence ID" value="XM_040920537.1"/>
</dbReference>